<feature type="region of interest" description="Disordered" evidence="1">
    <location>
        <begin position="75"/>
        <end position="103"/>
    </location>
</feature>
<evidence type="ECO:0008006" key="5">
    <source>
        <dbReference type="Google" id="ProtNLM"/>
    </source>
</evidence>
<evidence type="ECO:0000256" key="1">
    <source>
        <dbReference type="SAM" id="MobiDB-lite"/>
    </source>
</evidence>
<reference evidence="3" key="1">
    <citation type="journal article" date="2022" name="bioRxiv">
        <title>Sequencing and chromosome-scale assembly of the giantPleurodeles waltlgenome.</title>
        <authorList>
            <person name="Brown T."/>
            <person name="Elewa A."/>
            <person name="Iarovenko S."/>
            <person name="Subramanian E."/>
            <person name="Araus A.J."/>
            <person name="Petzold A."/>
            <person name="Susuki M."/>
            <person name="Suzuki K.-i.T."/>
            <person name="Hayashi T."/>
            <person name="Toyoda A."/>
            <person name="Oliveira C."/>
            <person name="Osipova E."/>
            <person name="Leigh N.D."/>
            <person name="Simon A."/>
            <person name="Yun M.H."/>
        </authorList>
    </citation>
    <scope>NUCLEOTIDE SEQUENCE</scope>
    <source>
        <strain evidence="3">20211129_DDA</strain>
        <tissue evidence="3">Liver</tissue>
    </source>
</reference>
<feature type="signal peptide" evidence="2">
    <location>
        <begin position="1"/>
        <end position="33"/>
    </location>
</feature>
<keyword evidence="4" id="KW-1185">Reference proteome</keyword>
<comment type="caution">
    <text evidence="3">The sequence shown here is derived from an EMBL/GenBank/DDBJ whole genome shotgun (WGS) entry which is preliminary data.</text>
</comment>
<dbReference type="EMBL" id="JANPWB010000005">
    <property type="protein sequence ID" value="KAJ1188921.1"/>
    <property type="molecule type" value="Genomic_DNA"/>
</dbReference>
<evidence type="ECO:0000313" key="3">
    <source>
        <dbReference type="EMBL" id="KAJ1188921.1"/>
    </source>
</evidence>
<feature type="chain" id="PRO_5043518602" description="Secreted protein" evidence="2">
    <location>
        <begin position="34"/>
        <end position="103"/>
    </location>
</feature>
<protein>
    <recommendedName>
        <fullName evidence="5">Secreted protein</fullName>
    </recommendedName>
</protein>
<gene>
    <name evidence="3" type="ORF">NDU88_005677</name>
</gene>
<name>A0AAV7UKP3_PLEWA</name>
<keyword evidence="2" id="KW-0732">Signal</keyword>
<dbReference type="AlphaFoldDB" id="A0AAV7UKP3"/>
<accession>A0AAV7UKP3</accession>
<evidence type="ECO:0000313" key="4">
    <source>
        <dbReference type="Proteomes" id="UP001066276"/>
    </source>
</evidence>
<sequence length="103" mass="11675">MSLLVLTPLRLTWMCLWVQPIAWVGSVAVGTWAEKGSGSESEGEDDGCAEKELDLRDGDYRGGRGRDWTIRRERRTEGAHRSICTPRVQRKREDQDCSNPNRG</sequence>
<dbReference type="Proteomes" id="UP001066276">
    <property type="component" value="Chromosome 3_1"/>
</dbReference>
<proteinExistence type="predicted"/>
<evidence type="ECO:0000256" key="2">
    <source>
        <dbReference type="SAM" id="SignalP"/>
    </source>
</evidence>
<organism evidence="3 4">
    <name type="scientific">Pleurodeles waltl</name>
    <name type="common">Iberian ribbed newt</name>
    <dbReference type="NCBI Taxonomy" id="8319"/>
    <lineage>
        <taxon>Eukaryota</taxon>
        <taxon>Metazoa</taxon>
        <taxon>Chordata</taxon>
        <taxon>Craniata</taxon>
        <taxon>Vertebrata</taxon>
        <taxon>Euteleostomi</taxon>
        <taxon>Amphibia</taxon>
        <taxon>Batrachia</taxon>
        <taxon>Caudata</taxon>
        <taxon>Salamandroidea</taxon>
        <taxon>Salamandridae</taxon>
        <taxon>Pleurodelinae</taxon>
        <taxon>Pleurodeles</taxon>
    </lineage>
</organism>